<dbReference type="InterPro" id="IPR014777">
    <property type="entry name" value="4pyrrole_Mease_sub1"/>
</dbReference>
<dbReference type="InterPro" id="IPR035996">
    <property type="entry name" value="4pyrrol_Methylase_sf"/>
</dbReference>
<dbReference type="EC" id="3.6.1.8" evidence="3"/>
<dbReference type="InterPro" id="IPR035013">
    <property type="entry name" value="YabN_N"/>
</dbReference>
<dbReference type="GO" id="GO:0046076">
    <property type="term" value="P:dTTP catabolic process"/>
    <property type="evidence" value="ECO:0007669"/>
    <property type="project" value="TreeGrafter"/>
</dbReference>
<dbReference type="Proteomes" id="UP000182811">
    <property type="component" value="Unassembled WGS sequence"/>
</dbReference>
<dbReference type="InterPro" id="IPR024180">
    <property type="entry name" value="Tetrapyrrole_Mease/MazG_pred"/>
</dbReference>
<gene>
    <name evidence="3" type="primary">mazG</name>
    <name evidence="3" type="ORF">MOTE_13490</name>
</gene>
<dbReference type="NCBIfam" id="TIGR00444">
    <property type="entry name" value="mazG"/>
    <property type="match status" value="1"/>
</dbReference>
<dbReference type="Gene3D" id="3.40.1010.10">
    <property type="entry name" value="Cobalt-precorrin-4 Transmethylase, Domain 1"/>
    <property type="match status" value="1"/>
</dbReference>
<dbReference type="GO" id="GO:0046047">
    <property type="term" value="P:TTP catabolic process"/>
    <property type="evidence" value="ECO:0007669"/>
    <property type="project" value="TreeGrafter"/>
</dbReference>
<dbReference type="PANTHER" id="PTHR30522">
    <property type="entry name" value="NUCLEOSIDE TRIPHOSPHATE PYROPHOSPHOHYDROLASE"/>
    <property type="match status" value="1"/>
</dbReference>
<dbReference type="Gene3D" id="1.10.287.1080">
    <property type="entry name" value="MazG-like"/>
    <property type="match status" value="2"/>
</dbReference>
<dbReference type="Pfam" id="PF03819">
    <property type="entry name" value="MazG"/>
    <property type="match status" value="2"/>
</dbReference>
<evidence type="ECO:0000313" key="4">
    <source>
        <dbReference type="Proteomes" id="UP000182811"/>
    </source>
</evidence>
<dbReference type="SUPFAM" id="SSF101386">
    <property type="entry name" value="all-alpha NTP pyrophosphatases"/>
    <property type="match status" value="2"/>
</dbReference>
<sequence>MAGKVIVTGLGPGDPAQVPEAVLKALAGADKIYLRTSRHPAVAALEVRGLKWETFDSFYEEAADFEELYQRIASFLLTGAAAKADKKLAYAVPGHPLVAERTVALLLEKAPAAGVDLEIIPAMSCLDALYATLKIDPARGLTVADALTFSAAGLDPGLGLILTQVYNRRVAGEIKLDLMTVYPDEYPVTVVRGAGLPDGERVATVPLYTIDRLEWLDYLTSLYLPPYPEGRDRTLAGLEAIMARLRGPGGCPWDREQTHVSLKRYLVEETYEVVEAIDAGDMNKLCEELGDLLLQVVFHARLAEEEGDFTLADCLAGICSKMRRRHPHVFGQAVLDTAGEVLARWDQIKVTERREKGEEAPSVLSVPRGLPALLKALKVQEQAARVGFDWPQIDEVWTKVEEELNELKKAVAGAGVEEQAGEMGDVLFSLVNLARWLQIEPETALQATVAKFVRRFNYIEKAALKEGRDIEDLSPAEMDALWEEAKKIRPF</sequence>
<feature type="domain" description="NTP pyrophosphohydrolase MazG-like" evidence="2">
    <location>
        <begin position="257"/>
        <end position="330"/>
    </location>
</feature>
<evidence type="ECO:0000259" key="1">
    <source>
        <dbReference type="Pfam" id="PF00590"/>
    </source>
</evidence>
<dbReference type="InterPro" id="IPR048011">
    <property type="entry name" value="NTP-PPase_MazG-like_C"/>
</dbReference>
<proteinExistence type="predicted"/>
<dbReference type="PANTHER" id="PTHR30522:SF0">
    <property type="entry name" value="NUCLEOSIDE TRIPHOSPHATE PYROPHOSPHOHYDROLASE"/>
    <property type="match status" value="1"/>
</dbReference>
<organism evidence="3 4">
    <name type="scientific">Neomoorella thermoacetica</name>
    <name type="common">Clostridium thermoaceticum</name>
    <dbReference type="NCBI Taxonomy" id="1525"/>
    <lineage>
        <taxon>Bacteria</taxon>
        <taxon>Bacillati</taxon>
        <taxon>Bacillota</taxon>
        <taxon>Clostridia</taxon>
        <taxon>Neomoorellales</taxon>
        <taxon>Neomoorellaceae</taxon>
        <taxon>Neomoorella</taxon>
    </lineage>
</organism>
<dbReference type="InterPro" id="IPR048015">
    <property type="entry name" value="NTP-PPase_MazG-like_N"/>
</dbReference>
<evidence type="ECO:0000259" key="2">
    <source>
        <dbReference type="Pfam" id="PF03819"/>
    </source>
</evidence>
<dbReference type="EMBL" id="MDDC01000009">
    <property type="protein sequence ID" value="OIQ59291.1"/>
    <property type="molecule type" value="Genomic_DNA"/>
</dbReference>
<reference evidence="3 4" key="1">
    <citation type="submission" date="2016-08" db="EMBL/GenBank/DDBJ databases">
        <title>Genome-based comparison of Moorella thermoacetic strains.</title>
        <authorList>
            <person name="Poehlein A."/>
            <person name="Bengelsdorf F.R."/>
            <person name="Esser C."/>
            <person name="Duerre P."/>
            <person name="Daniel R."/>
        </authorList>
    </citation>
    <scope>NUCLEOTIDE SEQUENCE [LARGE SCALE GENOMIC DNA]</scope>
    <source>
        <strain evidence="3 4">DSM 21394</strain>
    </source>
</reference>
<dbReference type="GO" id="GO:0006950">
    <property type="term" value="P:response to stress"/>
    <property type="evidence" value="ECO:0007669"/>
    <property type="project" value="UniProtKB-ARBA"/>
</dbReference>
<dbReference type="AlphaFoldDB" id="A0A1J5P142"/>
<dbReference type="SUPFAM" id="SSF53790">
    <property type="entry name" value="Tetrapyrrole methylase"/>
    <property type="match status" value="1"/>
</dbReference>
<dbReference type="NCBIfam" id="NF007113">
    <property type="entry name" value="PRK09562.1"/>
    <property type="match status" value="1"/>
</dbReference>
<feature type="domain" description="Tetrapyrrole methylase" evidence="1">
    <location>
        <begin position="4"/>
        <end position="210"/>
    </location>
</feature>
<dbReference type="FunFam" id="1.10.287.1080:FF:000003">
    <property type="entry name" value="Nucleoside triphosphate pyrophosphohydrolase"/>
    <property type="match status" value="1"/>
</dbReference>
<dbReference type="CDD" id="cd11529">
    <property type="entry name" value="NTP-PPase_MazG_Cterm"/>
    <property type="match status" value="1"/>
</dbReference>
<protein>
    <submittedName>
        <fullName evidence="3">Nucleoside triphosphate pyrophosphohydrolase</fullName>
        <ecNumber evidence="3">3.6.1.8</ecNumber>
    </submittedName>
</protein>
<dbReference type="GO" id="GO:0008168">
    <property type="term" value="F:methyltransferase activity"/>
    <property type="evidence" value="ECO:0007669"/>
    <property type="project" value="InterPro"/>
</dbReference>
<evidence type="ECO:0000313" key="3">
    <source>
        <dbReference type="EMBL" id="OIQ59291.1"/>
    </source>
</evidence>
<comment type="caution">
    <text evidence="3">The sequence shown here is derived from an EMBL/GenBank/DDBJ whole genome shotgun (WGS) entry which is preliminary data.</text>
</comment>
<accession>A0A1J5P142</accession>
<dbReference type="GO" id="GO:0046052">
    <property type="term" value="P:UTP catabolic process"/>
    <property type="evidence" value="ECO:0007669"/>
    <property type="project" value="TreeGrafter"/>
</dbReference>
<dbReference type="InterPro" id="IPR000878">
    <property type="entry name" value="4pyrrol_Mease"/>
</dbReference>
<dbReference type="PIRSF" id="PIRSF002845">
    <property type="entry name" value="Ttrprl_mtas_MazG"/>
    <property type="match status" value="1"/>
</dbReference>
<feature type="domain" description="NTP pyrophosphohydrolase MazG-like" evidence="2">
    <location>
        <begin position="400"/>
        <end position="456"/>
    </location>
</feature>
<dbReference type="CDD" id="cd11528">
    <property type="entry name" value="NTP-PPase_MazG_Nterm"/>
    <property type="match status" value="1"/>
</dbReference>
<dbReference type="InterPro" id="IPR004518">
    <property type="entry name" value="MazG-like_dom"/>
</dbReference>
<dbReference type="InterPro" id="IPR011551">
    <property type="entry name" value="NTP_PyrPHydrolase_MazG"/>
</dbReference>
<dbReference type="CDD" id="cd11723">
    <property type="entry name" value="YabN_N_like"/>
    <property type="match status" value="1"/>
</dbReference>
<name>A0A1J5P142_NEOTH</name>
<dbReference type="GO" id="GO:0047693">
    <property type="term" value="F:ATP diphosphatase activity"/>
    <property type="evidence" value="ECO:0007669"/>
    <property type="project" value="UniProtKB-EC"/>
</dbReference>
<dbReference type="Pfam" id="PF00590">
    <property type="entry name" value="TP_methylase"/>
    <property type="match status" value="1"/>
</dbReference>
<dbReference type="GO" id="GO:0046061">
    <property type="term" value="P:dATP catabolic process"/>
    <property type="evidence" value="ECO:0007669"/>
    <property type="project" value="TreeGrafter"/>
</dbReference>
<dbReference type="GO" id="GO:0006203">
    <property type="term" value="P:dGTP catabolic process"/>
    <property type="evidence" value="ECO:0007669"/>
    <property type="project" value="TreeGrafter"/>
</dbReference>
<keyword evidence="3" id="KW-0378">Hydrolase</keyword>
<dbReference type="FunFam" id="1.10.287.1080:FF:000001">
    <property type="entry name" value="Nucleoside triphosphate pyrophosphohydrolase"/>
    <property type="match status" value="1"/>
</dbReference>
<dbReference type="GO" id="GO:0046081">
    <property type="term" value="P:dUTP catabolic process"/>
    <property type="evidence" value="ECO:0007669"/>
    <property type="project" value="TreeGrafter"/>
</dbReference>
<dbReference type="OrthoDB" id="9808939at2"/>